<protein>
    <recommendedName>
        <fullName evidence="8">Enoyl-CoA hydratase</fullName>
    </recommendedName>
</protein>
<dbReference type="InterPro" id="IPR001753">
    <property type="entry name" value="Enoyl-CoA_hydra/iso"/>
</dbReference>
<dbReference type="SUPFAM" id="SSF52096">
    <property type="entry name" value="ClpP/crotonase"/>
    <property type="match status" value="1"/>
</dbReference>
<dbReference type="Gene3D" id="3.90.226.10">
    <property type="entry name" value="2-enoyl-CoA Hydratase, Chain A, domain 1"/>
    <property type="match status" value="1"/>
</dbReference>
<dbReference type="GO" id="GO:0006635">
    <property type="term" value="P:fatty acid beta-oxidation"/>
    <property type="evidence" value="ECO:0007669"/>
    <property type="project" value="TreeGrafter"/>
</dbReference>
<comment type="catalytic activity">
    <reaction evidence="4">
        <text>a 4-saturated-(3S)-3-hydroxyacyl-CoA = a (3E)-enoyl-CoA + H2O</text>
        <dbReference type="Rhea" id="RHEA:20724"/>
        <dbReference type="ChEBI" id="CHEBI:15377"/>
        <dbReference type="ChEBI" id="CHEBI:58521"/>
        <dbReference type="ChEBI" id="CHEBI:137480"/>
        <dbReference type="EC" id="4.2.1.17"/>
    </reaction>
</comment>
<dbReference type="Pfam" id="PF00378">
    <property type="entry name" value="ECH_1"/>
    <property type="match status" value="1"/>
</dbReference>
<name>A0A1F2WNY6_9ACTN</name>
<dbReference type="GO" id="GO:0004300">
    <property type="term" value="F:enoyl-CoA hydratase activity"/>
    <property type="evidence" value="ECO:0007669"/>
    <property type="project" value="UniProtKB-EC"/>
</dbReference>
<evidence type="ECO:0000313" key="7">
    <source>
        <dbReference type="Proteomes" id="UP000177876"/>
    </source>
</evidence>
<comment type="caution">
    <text evidence="6">The sequence shown here is derived from an EMBL/GenBank/DDBJ whole genome shotgun (WGS) entry which is preliminary data.</text>
</comment>
<dbReference type="CDD" id="cd06558">
    <property type="entry name" value="crotonase-like"/>
    <property type="match status" value="1"/>
</dbReference>
<comment type="similarity">
    <text evidence="1 5">Belongs to the enoyl-CoA hydratase/isomerase family.</text>
</comment>
<dbReference type="PANTHER" id="PTHR11941">
    <property type="entry name" value="ENOYL-COA HYDRATASE-RELATED"/>
    <property type="match status" value="1"/>
</dbReference>
<dbReference type="STRING" id="1797197.A2Y75_10255"/>
<evidence type="ECO:0000313" key="6">
    <source>
        <dbReference type="EMBL" id="OFW58559.1"/>
    </source>
</evidence>
<dbReference type="InterPro" id="IPR018376">
    <property type="entry name" value="Enoyl-CoA_hyd/isom_CS"/>
</dbReference>
<dbReference type="EMBL" id="MELK01000021">
    <property type="protein sequence ID" value="OFW58559.1"/>
    <property type="molecule type" value="Genomic_DNA"/>
</dbReference>
<evidence type="ECO:0000256" key="2">
    <source>
        <dbReference type="ARBA" id="ARBA00023239"/>
    </source>
</evidence>
<evidence type="ECO:0000256" key="3">
    <source>
        <dbReference type="ARBA" id="ARBA00023709"/>
    </source>
</evidence>
<dbReference type="AlphaFoldDB" id="A0A1F2WNY6"/>
<organism evidence="6 7">
    <name type="scientific">Candidatus Solincola sediminis</name>
    <dbReference type="NCBI Taxonomy" id="1797199"/>
    <lineage>
        <taxon>Bacteria</taxon>
        <taxon>Bacillati</taxon>
        <taxon>Actinomycetota</taxon>
        <taxon>Candidatus Geothermincolia</taxon>
        <taxon>Candidatus Geothermincolales</taxon>
        <taxon>Candidatus Geothermincolaceae</taxon>
        <taxon>Candidatus Solincola</taxon>
    </lineage>
</organism>
<dbReference type="InterPro" id="IPR029045">
    <property type="entry name" value="ClpP/crotonase-like_dom_sf"/>
</dbReference>
<reference evidence="6 7" key="1">
    <citation type="journal article" date="2016" name="Nat. Commun.">
        <title>Thousands of microbial genomes shed light on interconnected biogeochemical processes in an aquifer system.</title>
        <authorList>
            <person name="Anantharaman K."/>
            <person name="Brown C.T."/>
            <person name="Hug L.A."/>
            <person name="Sharon I."/>
            <person name="Castelle C.J."/>
            <person name="Probst A.J."/>
            <person name="Thomas B.C."/>
            <person name="Singh A."/>
            <person name="Wilkins M.J."/>
            <person name="Karaoz U."/>
            <person name="Brodie E.L."/>
            <person name="Williams K.H."/>
            <person name="Hubbard S.S."/>
            <person name="Banfield J.F."/>
        </authorList>
    </citation>
    <scope>NUCLEOTIDE SEQUENCE [LARGE SCALE GENOMIC DNA]</scope>
</reference>
<keyword evidence="2" id="KW-0456">Lyase</keyword>
<dbReference type="InterPro" id="IPR014748">
    <property type="entry name" value="Enoyl-CoA_hydra_C"/>
</dbReference>
<comment type="catalytic activity">
    <reaction evidence="3">
        <text>a (3S)-3-hydroxyacyl-CoA = a (2E)-enoyl-CoA + H2O</text>
        <dbReference type="Rhea" id="RHEA:16105"/>
        <dbReference type="ChEBI" id="CHEBI:15377"/>
        <dbReference type="ChEBI" id="CHEBI:57318"/>
        <dbReference type="ChEBI" id="CHEBI:58856"/>
        <dbReference type="EC" id="4.2.1.17"/>
    </reaction>
</comment>
<dbReference type="PANTHER" id="PTHR11941:SF54">
    <property type="entry name" value="ENOYL-COA HYDRATASE, MITOCHONDRIAL"/>
    <property type="match status" value="1"/>
</dbReference>
<dbReference type="Proteomes" id="UP000177876">
    <property type="component" value="Unassembled WGS sequence"/>
</dbReference>
<gene>
    <name evidence="6" type="ORF">A2Y75_10255</name>
</gene>
<proteinExistence type="inferred from homology"/>
<evidence type="ECO:0000256" key="5">
    <source>
        <dbReference type="RuleBase" id="RU003707"/>
    </source>
</evidence>
<sequence>MARDELLVEVQSRIATITLNRPERRNSLSASLLLSLPEAINELADNGTTRCIVLKGAGDKAFCAGMDLRALSEQMPDELLSQITAKGPLQQAIEAMESCRLPLIAMISGYALGAGLELTLGCDLRVGAEGCIMGMPPVRLGIVYAPEGLARFIRNLGLGQAKKLFLTSRYINGREAYEMGLLHYVMPDDQVEKFTYELAEEIAGRAPLAVGGIKRSLQILTRYSAPGEAEQAEMNGLIEQAALSSDAREALSAFNEKRKPDFKGT</sequence>
<evidence type="ECO:0000256" key="4">
    <source>
        <dbReference type="ARBA" id="ARBA00023717"/>
    </source>
</evidence>
<dbReference type="Gene3D" id="1.10.12.10">
    <property type="entry name" value="Lyase 2-enoyl-coa Hydratase, Chain A, domain 2"/>
    <property type="match status" value="1"/>
</dbReference>
<evidence type="ECO:0008006" key="8">
    <source>
        <dbReference type="Google" id="ProtNLM"/>
    </source>
</evidence>
<evidence type="ECO:0000256" key="1">
    <source>
        <dbReference type="ARBA" id="ARBA00005254"/>
    </source>
</evidence>
<accession>A0A1F2WNY6</accession>
<dbReference type="PROSITE" id="PS00166">
    <property type="entry name" value="ENOYL_COA_HYDRATASE"/>
    <property type="match status" value="1"/>
</dbReference>